<organism evidence="2 3">
    <name type="scientific">Pantoea vagans</name>
    <dbReference type="NCBI Taxonomy" id="470934"/>
    <lineage>
        <taxon>Bacteria</taxon>
        <taxon>Pseudomonadati</taxon>
        <taxon>Pseudomonadota</taxon>
        <taxon>Gammaproteobacteria</taxon>
        <taxon>Enterobacterales</taxon>
        <taxon>Erwiniaceae</taxon>
        <taxon>Pantoea</taxon>
    </lineage>
</organism>
<comment type="caution">
    <text evidence="2">The sequence shown here is derived from an EMBL/GenBank/DDBJ whole genome shotgun (WGS) entry which is preliminary data.</text>
</comment>
<keyword evidence="2" id="KW-0378">Hydrolase</keyword>
<accession>A0ABY3L9V7</accession>
<protein>
    <submittedName>
        <fullName evidence="2">HNH endonuclease</fullName>
    </submittedName>
</protein>
<dbReference type="Pfam" id="PF01844">
    <property type="entry name" value="HNH"/>
    <property type="match status" value="1"/>
</dbReference>
<gene>
    <name evidence="2" type="ORF">D9O29_22675</name>
</gene>
<dbReference type="EMBL" id="RCNL01000015">
    <property type="protein sequence ID" value="TXL74564.1"/>
    <property type="molecule type" value="Genomic_DNA"/>
</dbReference>
<feature type="domain" description="HNH nuclease" evidence="1">
    <location>
        <begin position="173"/>
        <end position="231"/>
    </location>
</feature>
<evidence type="ECO:0000259" key="1">
    <source>
        <dbReference type="SMART" id="SM00507"/>
    </source>
</evidence>
<dbReference type="InterPro" id="IPR002711">
    <property type="entry name" value="HNH"/>
</dbReference>
<sequence length="251" mass="29361">MTIFIDKKLRYALDAAAQIKSEIYSENCQEPFEHAFYMDENVLKTGIKPQKITLLHDYISYRLQFGFDYVLKKTGSDFYDEIYVEFDSFNAIYVKYEEYSGSDYRSYLNDIYNRFVHNFLVYSAFDILYRDRSTMLRFSENIALEIRKLKFIDYPLYLLRDGVMIRYSSWPAWLKKALIQRESGSCAICYRDLTGVIANNAETAIDHLVPLNMGGTNDPTNLQLLCKECNTNKGGNKTTTSDSYPPFWIVK</sequence>
<dbReference type="InterPro" id="IPR003615">
    <property type="entry name" value="HNH_nuc"/>
</dbReference>
<name>A0ABY3L9V7_9GAMM</name>
<keyword evidence="2" id="KW-0255">Endonuclease</keyword>
<dbReference type="RefSeq" id="WP_147790093.1">
    <property type="nucleotide sequence ID" value="NZ_RCNL01000015.1"/>
</dbReference>
<dbReference type="GO" id="GO:0004519">
    <property type="term" value="F:endonuclease activity"/>
    <property type="evidence" value="ECO:0007669"/>
    <property type="project" value="UniProtKB-KW"/>
</dbReference>
<reference evidence="2 3" key="1">
    <citation type="submission" date="2018-10" db="EMBL/GenBank/DDBJ databases">
        <title>Draft genome sequence of Pantoea vagans isolated from corpses of the sugarcane aphid Melanaphis sacchari Zehntner.</title>
        <authorList>
            <person name="Toledo E."/>
            <person name="Pena G."/>
            <person name="Lozano L."/>
        </authorList>
    </citation>
    <scope>NUCLEOTIDE SEQUENCE [LARGE SCALE GENOMIC DNA]</scope>
    <source>
        <strain evidence="2 3">ET-90</strain>
    </source>
</reference>
<dbReference type="SMART" id="SM00507">
    <property type="entry name" value="HNHc"/>
    <property type="match status" value="1"/>
</dbReference>
<keyword evidence="2" id="KW-0540">Nuclease</keyword>
<proteinExistence type="predicted"/>
<keyword evidence="3" id="KW-1185">Reference proteome</keyword>
<evidence type="ECO:0000313" key="2">
    <source>
        <dbReference type="EMBL" id="TXL74564.1"/>
    </source>
</evidence>
<evidence type="ECO:0000313" key="3">
    <source>
        <dbReference type="Proteomes" id="UP000426772"/>
    </source>
</evidence>
<dbReference type="CDD" id="cd00085">
    <property type="entry name" value="HNHc"/>
    <property type="match status" value="1"/>
</dbReference>
<dbReference type="Gene3D" id="1.10.30.50">
    <property type="match status" value="1"/>
</dbReference>
<dbReference type="Proteomes" id="UP000426772">
    <property type="component" value="Unassembled WGS sequence"/>
</dbReference>